<feature type="compositionally biased region" description="Acidic residues" evidence="6">
    <location>
        <begin position="589"/>
        <end position="598"/>
    </location>
</feature>
<reference evidence="9 10" key="1">
    <citation type="submission" date="2019-03" db="EMBL/GenBank/DDBJ databases">
        <authorList>
            <person name="Gaulin E."/>
            <person name="Dumas B."/>
        </authorList>
    </citation>
    <scope>NUCLEOTIDE SEQUENCE [LARGE SCALE GENOMIC DNA]</scope>
    <source>
        <strain evidence="9">CBS 568.67</strain>
    </source>
</reference>
<evidence type="ECO:0000256" key="1">
    <source>
        <dbReference type="ARBA" id="ARBA00022723"/>
    </source>
</evidence>
<name>A0A485KQK6_9STRA</name>
<dbReference type="Gene3D" id="3.30.40.10">
    <property type="entry name" value="Zinc/RING finger domain, C3HC4 (zinc finger)"/>
    <property type="match status" value="1"/>
</dbReference>
<dbReference type="PROSITE" id="PS50178">
    <property type="entry name" value="ZF_FYVE"/>
    <property type="match status" value="1"/>
</dbReference>
<dbReference type="OrthoDB" id="10018316at2759"/>
<dbReference type="Pfam" id="PF01363">
    <property type="entry name" value="FYVE"/>
    <property type="match status" value="1"/>
</dbReference>
<evidence type="ECO:0000313" key="9">
    <source>
        <dbReference type="EMBL" id="VFT87192.1"/>
    </source>
</evidence>
<dbReference type="AlphaFoldDB" id="A0A485KQK6"/>
<dbReference type="SUPFAM" id="SSF57903">
    <property type="entry name" value="FYVE/PHD zinc finger"/>
    <property type="match status" value="1"/>
</dbReference>
<keyword evidence="10" id="KW-1185">Reference proteome</keyword>
<evidence type="ECO:0000256" key="3">
    <source>
        <dbReference type="ARBA" id="ARBA00022833"/>
    </source>
</evidence>
<evidence type="ECO:0000259" key="7">
    <source>
        <dbReference type="PROSITE" id="PS50178"/>
    </source>
</evidence>
<sequence length="688" mass="75474">MEIPVKSTFFPPMRLSPREVATYIDKSQRALDQLRDAATSFSWKRIESKDGLVLGKVHCIEQHPKASRVGKSTACLVVRGTATIRATVAEVLQLVGAPETPTYRNCMRRLHGKPFLDAISLASIACVDPSSTCRVKWAAFKDADTCLDYCFLEATGVAVDARTGVTYGYCVLHSLDRPREVPSLAALGFRRDEFRRTGVLVYPSGNNDDTVTVTLLAQGSPDKLSLEKLEGLLTQRIARVLTRLPDFVSMRRLGAIPAVDKSQWIHDTCRKFCAVCLKSFHFARKHHCRLCGEVVCGSCAAPREVDIGALGTSAMVRVCSACVSHAHAVAASVEDAPRPRRRSVSADHMEQLQLAHDAFDVVDRRVLARHESNQEAHRDKDTRKGAPPQRAASLDTADARHPPPILSNLHHASPPKARTVSMYATVPTTALELDALRDRGLSKASFISVDSEANDDDDDDMAIAPVVADTLTAAKMQGVQEIFSRLAQIRATLNQNVLPPPPVSVAGSVSSPPVVPLLLLDGEPRENVVFEDDDDDNDDDDDLHDDHHEDDVDEGGVDVNDLDDDEDDDMHDDDLHDHDAEPRLAKDDMPEDGDDDDDLAAKRRPSITTNQGTDVEDLRSQISELHRLLEAATMQLTAAETQSSSTYRDRALQIVELQSGNNGKDPLVVARRRAHRAVVGELHDIMGL</sequence>
<dbReference type="InterPro" id="IPR013083">
    <property type="entry name" value="Znf_RING/FYVE/PHD"/>
</dbReference>
<feature type="domain" description="FYVE-type" evidence="7">
    <location>
        <begin position="267"/>
        <end position="327"/>
    </location>
</feature>
<reference evidence="8" key="2">
    <citation type="submission" date="2019-06" db="EMBL/GenBank/DDBJ databases">
        <title>Genomics analysis of Aphanomyces spp. identifies a new class of oomycete effector associated with host adaptation.</title>
        <authorList>
            <person name="Gaulin E."/>
        </authorList>
    </citation>
    <scope>NUCLEOTIDE SEQUENCE</scope>
    <source>
        <strain evidence="8">CBS 578.67</strain>
    </source>
</reference>
<accession>A0A485KQK6</accession>
<feature type="coiled-coil region" evidence="5">
    <location>
        <begin position="615"/>
        <end position="642"/>
    </location>
</feature>
<feature type="region of interest" description="Disordered" evidence="6">
    <location>
        <begin position="528"/>
        <end position="615"/>
    </location>
</feature>
<dbReference type="PANTHER" id="PTHR43102:SF2">
    <property type="entry name" value="GAF DOMAIN-CONTAINING PROTEIN"/>
    <property type="match status" value="1"/>
</dbReference>
<feature type="compositionally biased region" description="Acidic residues" evidence="6">
    <location>
        <begin position="529"/>
        <end position="543"/>
    </location>
</feature>
<dbReference type="InterPro" id="IPR017455">
    <property type="entry name" value="Znf_FYVE-rel"/>
</dbReference>
<dbReference type="SMART" id="SM00064">
    <property type="entry name" value="FYVE"/>
    <property type="match status" value="1"/>
</dbReference>
<feature type="compositionally biased region" description="Basic and acidic residues" evidence="6">
    <location>
        <begin position="371"/>
        <end position="384"/>
    </location>
</feature>
<proteinExistence type="predicted"/>
<evidence type="ECO:0000313" key="10">
    <source>
        <dbReference type="Proteomes" id="UP000332933"/>
    </source>
</evidence>
<dbReference type="Proteomes" id="UP000332933">
    <property type="component" value="Unassembled WGS sequence"/>
</dbReference>
<dbReference type="PANTHER" id="PTHR43102">
    <property type="entry name" value="SLR1143 PROTEIN"/>
    <property type="match status" value="1"/>
</dbReference>
<evidence type="ECO:0000256" key="6">
    <source>
        <dbReference type="SAM" id="MobiDB-lite"/>
    </source>
</evidence>
<feature type="compositionally biased region" description="Basic and acidic residues" evidence="6">
    <location>
        <begin position="573"/>
        <end position="588"/>
    </location>
</feature>
<feature type="compositionally biased region" description="Acidic residues" evidence="6">
    <location>
        <begin position="551"/>
        <end position="572"/>
    </location>
</feature>
<evidence type="ECO:0000256" key="2">
    <source>
        <dbReference type="ARBA" id="ARBA00022771"/>
    </source>
</evidence>
<evidence type="ECO:0000313" key="8">
    <source>
        <dbReference type="EMBL" id="KAF0699116.1"/>
    </source>
</evidence>
<keyword evidence="3" id="KW-0862">Zinc</keyword>
<organism evidence="9 10">
    <name type="scientific">Aphanomyces stellatus</name>
    <dbReference type="NCBI Taxonomy" id="120398"/>
    <lineage>
        <taxon>Eukaryota</taxon>
        <taxon>Sar</taxon>
        <taxon>Stramenopiles</taxon>
        <taxon>Oomycota</taxon>
        <taxon>Saprolegniomycetes</taxon>
        <taxon>Saprolegniales</taxon>
        <taxon>Verrucalvaceae</taxon>
        <taxon>Aphanomyces</taxon>
    </lineage>
</organism>
<dbReference type="InterPro" id="IPR000306">
    <property type="entry name" value="Znf_FYVE"/>
</dbReference>
<dbReference type="EMBL" id="VJMH01005197">
    <property type="protein sequence ID" value="KAF0699116.1"/>
    <property type="molecule type" value="Genomic_DNA"/>
</dbReference>
<dbReference type="GO" id="GO:0008270">
    <property type="term" value="F:zinc ion binding"/>
    <property type="evidence" value="ECO:0007669"/>
    <property type="project" value="UniProtKB-KW"/>
</dbReference>
<evidence type="ECO:0000256" key="5">
    <source>
        <dbReference type="SAM" id="Coils"/>
    </source>
</evidence>
<gene>
    <name evidence="9" type="primary">Aste57867_10318</name>
    <name evidence="8" type="ORF">As57867_010278</name>
    <name evidence="9" type="ORF">ASTE57867_10318</name>
</gene>
<keyword evidence="2 4" id="KW-0863">Zinc-finger</keyword>
<evidence type="ECO:0000256" key="4">
    <source>
        <dbReference type="PROSITE-ProRule" id="PRU00091"/>
    </source>
</evidence>
<dbReference type="EMBL" id="CAADRA010005218">
    <property type="protein sequence ID" value="VFT87192.1"/>
    <property type="molecule type" value="Genomic_DNA"/>
</dbReference>
<feature type="region of interest" description="Disordered" evidence="6">
    <location>
        <begin position="371"/>
        <end position="413"/>
    </location>
</feature>
<keyword evidence="5" id="KW-0175">Coiled coil</keyword>
<protein>
    <submittedName>
        <fullName evidence="9">Aste57867_10318 protein</fullName>
    </submittedName>
</protein>
<keyword evidence="1" id="KW-0479">Metal-binding</keyword>
<dbReference type="InterPro" id="IPR011011">
    <property type="entry name" value="Znf_FYVE_PHD"/>
</dbReference>